<dbReference type="Gene3D" id="3.40.50.150">
    <property type="entry name" value="Vaccinia Virus protein VP39"/>
    <property type="match status" value="1"/>
</dbReference>
<accession>A0A5M8PDV2</accession>
<protein>
    <submittedName>
        <fullName evidence="6">Actin binding</fullName>
    </submittedName>
</protein>
<comment type="caution">
    <text evidence="6">The sequence shown here is derived from an EMBL/GenBank/DDBJ whole genome shotgun (WGS) entry which is preliminary data.</text>
</comment>
<feature type="region of interest" description="Disordered" evidence="4">
    <location>
        <begin position="1"/>
        <end position="86"/>
    </location>
</feature>
<dbReference type="InterPro" id="IPR013217">
    <property type="entry name" value="Methyltransf_12"/>
</dbReference>
<dbReference type="PANTHER" id="PTHR22809">
    <property type="entry name" value="METHYLTRANSFERASE-RELATED"/>
    <property type="match status" value="1"/>
</dbReference>
<name>A0A5M8PDV2_9LECA</name>
<dbReference type="Proteomes" id="UP000324767">
    <property type="component" value="Unassembled WGS sequence"/>
</dbReference>
<evidence type="ECO:0000256" key="4">
    <source>
        <dbReference type="SAM" id="MobiDB-lite"/>
    </source>
</evidence>
<evidence type="ECO:0000259" key="5">
    <source>
        <dbReference type="Pfam" id="PF08242"/>
    </source>
</evidence>
<keyword evidence="2" id="KW-0489">Methyltransferase</keyword>
<dbReference type="InterPro" id="IPR029063">
    <property type="entry name" value="SAM-dependent_MTases_sf"/>
</dbReference>
<dbReference type="PANTHER" id="PTHR22809:SF11">
    <property type="entry name" value="TRNA N(3)-METHYLCYTIDINE METHYLTRANSFERASE METTL2"/>
    <property type="match status" value="1"/>
</dbReference>
<dbReference type="OrthoDB" id="417697at2759"/>
<sequence>MTATDLSAHDLSALDLSAPDLSARDLSTPDLSNPDLSTTDLSTLSLSPSPSDLSTIDDDTSHAKPPPDLFTNPHIASEAPPGVPPPPLPLPTNNLKRSSPFQFGSRYLEQGDDIYSFNAWDHVTPDPLYTTHATQQYALQRASPVSDYDRTRFNADPAKWWNQFYRHNTTHFFKDRKWLRQEFPVLAAVTQAGAGPKTVLEIGAGAGNTAFPILAGNANDGLTIWACDFSKKAVELIRANAAFDARVMRAEVWDVASATESLPRGLRAGSVDVVLMVFVFSALAPGQWAQAVRNVWEALRPGGEVCLRDYGRGDLAQLKMYRCWMQGRFRKRCETGKELPGSAGDDGAVAAEGPFEEDQALS</sequence>
<dbReference type="CDD" id="cd02440">
    <property type="entry name" value="AdoMet_MTases"/>
    <property type="match status" value="1"/>
</dbReference>
<gene>
    <name evidence="6" type="ORF">FRX48_08760</name>
</gene>
<evidence type="ECO:0000313" key="6">
    <source>
        <dbReference type="EMBL" id="KAA6407517.1"/>
    </source>
</evidence>
<evidence type="ECO:0000313" key="7">
    <source>
        <dbReference type="Proteomes" id="UP000324767"/>
    </source>
</evidence>
<comment type="similarity">
    <text evidence="1">Belongs to the methyltransferase superfamily. METL family.</text>
</comment>
<organism evidence="6 7">
    <name type="scientific">Lasallia pustulata</name>
    <dbReference type="NCBI Taxonomy" id="136370"/>
    <lineage>
        <taxon>Eukaryota</taxon>
        <taxon>Fungi</taxon>
        <taxon>Dikarya</taxon>
        <taxon>Ascomycota</taxon>
        <taxon>Pezizomycotina</taxon>
        <taxon>Lecanoromycetes</taxon>
        <taxon>OSLEUM clade</taxon>
        <taxon>Umbilicariomycetidae</taxon>
        <taxon>Umbilicariales</taxon>
        <taxon>Umbilicariaceae</taxon>
        <taxon>Lasallia</taxon>
    </lineage>
</organism>
<dbReference type="AlphaFoldDB" id="A0A5M8PDV2"/>
<feature type="compositionally biased region" description="Low complexity" evidence="4">
    <location>
        <begin position="1"/>
        <end position="54"/>
    </location>
</feature>
<evidence type="ECO:0000256" key="1">
    <source>
        <dbReference type="ARBA" id="ARBA00009725"/>
    </source>
</evidence>
<dbReference type="GO" id="GO:0052735">
    <property type="term" value="F:tRNA (cytidine-3-)-methyltransferase activity"/>
    <property type="evidence" value="ECO:0007669"/>
    <property type="project" value="TreeGrafter"/>
</dbReference>
<evidence type="ECO:0000256" key="2">
    <source>
        <dbReference type="ARBA" id="ARBA00022603"/>
    </source>
</evidence>
<dbReference type="EMBL" id="VXIT01000017">
    <property type="protein sequence ID" value="KAA6407517.1"/>
    <property type="molecule type" value="Genomic_DNA"/>
</dbReference>
<reference evidence="6 7" key="1">
    <citation type="submission" date="2019-09" db="EMBL/GenBank/DDBJ databases">
        <title>The hologenome of the rock-dwelling lichen Lasallia pustulata.</title>
        <authorList>
            <person name="Greshake Tzovaras B."/>
            <person name="Segers F."/>
            <person name="Bicker A."/>
            <person name="Dal Grande F."/>
            <person name="Otte J."/>
            <person name="Hankeln T."/>
            <person name="Schmitt I."/>
            <person name="Ebersberger I."/>
        </authorList>
    </citation>
    <scope>NUCLEOTIDE SEQUENCE [LARGE SCALE GENOMIC DNA]</scope>
    <source>
        <strain evidence="6">A1-1</strain>
    </source>
</reference>
<dbReference type="GO" id="GO:0032259">
    <property type="term" value="P:methylation"/>
    <property type="evidence" value="ECO:0007669"/>
    <property type="project" value="UniProtKB-KW"/>
</dbReference>
<keyword evidence="3" id="KW-0808">Transferase</keyword>
<dbReference type="Pfam" id="PF08242">
    <property type="entry name" value="Methyltransf_12"/>
    <property type="match status" value="1"/>
</dbReference>
<evidence type="ECO:0000256" key="3">
    <source>
        <dbReference type="ARBA" id="ARBA00022679"/>
    </source>
</evidence>
<feature type="domain" description="Methyltransferase type 12" evidence="5">
    <location>
        <begin position="200"/>
        <end position="304"/>
    </location>
</feature>
<dbReference type="InterPro" id="IPR026113">
    <property type="entry name" value="METTL2/6/8-like"/>
</dbReference>
<feature type="region of interest" description="Disordered" evidence="4">
    <location>
        <begin position="337"/>
        <end position="362"/>
    </location>
</feature>
<proteinExistence type="inferred from homology"/>
<dbReference type="SUPFAM" id="SSF53335">
    <property type="entry name" value="S-adenosyl-L-methionine-dependent methyltransferases"/>
    <property type="match status" value="1"/>
</dbReference>